<dbReference type="InterPro" id="IPR050095">
    <property type="entry name" value="ECF_ABC_transporter_ATP-bd"/>
</dbReference>
<evidence type="ECO:0000256" key="1">
    <source>
        <dbReference type="ARBA" id="ARBA00004533"/>
    </source>
</evidence>
<dbReference type="Proteomes" id="UP000526233">
    <property type="component" value="Unassembled WGS sequence"/>
</dbReference>
<comment type="caution">
    <text evidence="7">The sequence shown here is derived from an EMBL/GenBank/DDBJ whole genome shotgun (WGS) entry which is preliminary data.</text>
</comment>
<dbReference type="GO" id="GO:0005524">
    <property type="term" value="F:ATP binding"/>
    <property type="evidence" value="ECO:0007669"/>
    <property type="project" value="UniProtKB-KW"/>
</dbReference>
<dbReference type="Pfam" id="PF00005">
    <property type="entry name" value="ABC_tran"/>
    <property type="match status" value="1"/>
</dbReference>
<dbReference type="PROSITE" id="PS00211">
    <property type="entry name" value="ABC_TRANSPORTER_1"/>
    <property type="match status" value="1"/>
</dbReference>
<comment type="similarity">
    <text evidence="2">Belongs to the ABC transporter superfamily.</text>
</comment>
<keyword evidence="3" id="KW-0813">Transport</keyword>
<sequence>MLDQPWSWQAKQSYIVWDQELNILFDKAEAKFADKVVLEPLSLELSERRIGIIGLNGSGKSTFSRMVNGLVLPSSGRVLTNGHDTAIDGAKVRAAVGYIFQNPANQIVLPLIKDDVALGLQSRGLSKQELANTVSAVLDRIGIAHLSERRAHELSGGELQLAALASVLVTEPDIVIMDEPTNQLDLKNRNIVERTIRELKENVIVVSHDLTLLSGFDRVLLFHQGKLVEDGPADETIAHYLALVS</sequence>
<dbReference type="InterPro" id="IPR003439">
    <property type="entry name" value="ABC_transporter-like_ATP-bd"/>
</dbReference>
<dbReference type="CDD" id="cd03225">
    <property type="entry name" value="ABC_cobalt_CbiO_domain1"/>
    <property type="match status" value="1"/>
</dbReference>
<dbReference type="EMBL" id="PKQI01000001">
    <property type="protein sequence ID" value="NNV19336.1"/>
    <property type="molecule type" value="Genomic_DNA"/>
</dbReference>
<gene>
    <name evidence="7" type="ORF">EHE22_02675</name>
</gene>
<accession>A0A7Y3T285</accession>
<dbReference type="GO" id="GO:0043190">
    <property type="term" value="C:ATP-binding cassette (ABC) transporter complex"/>
    <property type="evidence" value="ECO:0007669"/>
    <property type="project" value="TreeGrafter"/>
</dbReference>
<dbReference type="InterPro" id="IPR017871">
    <property type="entry name" value="ABC_transporter-like_CS"/>
</dbReference>
<evidence type="ECO:0000256" key="3">
    <source>
        <dbReference type="ARBA" id="ARBA00022448"/>
    </source>
</evidence>
<dbReference type="Gene3D" id="3.40.50.300">
    <property type="entry name" value="P-loop containing nucleotide triphosphate hydrolases"/>
    <property type="match status" value="1"/>
</dbReference>
<comment type="subcellular location">
    <subcellularLocation>
        <location evidence="1">Cell inner membrane</location>
    </subcellularLocation>
</comment>
<dbReference type="OrthoDB" id="9810077at2"/>
<dbReference type="GO" id="GO:0042626">
    <property type="term" value="F:ATPase-coupled transmembrane transporter activity"/>
    <property type="evidence" value="ECO:0007669"/>
    <property type="project" value="TreeGrafter"/>
</dbReference>
<reference evidence="7 8" key="1">
    <citation type="submission" date="2018-11" db="EMBL/GenBank/DDBJ databases">
        <title>Genome sequencing and analysis.</title>
        <authorList>
            <person name="Huang Y.-T."/>
        </authorList>
    </citation>
    <scope>NUCLEOTIDE SEQUENCE [LARGE SCALE GENOMIC DNA]</scope>
    <source>
        <strain evidence="7 8">SHIN</strain>
    </source>
</reference>
<dbReference type="GO" id="GO:0016887">
    <property type="term" value="F:ATP hydrolysis activity"/>
    <property type="evidence" value="ECO:0007669"/>
    <property type="project" value="InterPro"/>
</dbReference>
<proteinExistence type="inferred from homology"/>
<evidence type="ECO:0000256" key="5">
    <source>
        <dbReference type="ARBA" id="ARBA00022840"/>
    </source>
</evidence>
<organism evidence="7 8">
    <name type="scientific">Brucella pseudogrignonensis</name>
    <dbReference type="NCBI Taxonomy" id="419475"/>
    <lineage>
        <taxon>Bacteria</taxon>
        <taxon>Pseudomonadati</taxon>
        <taxon>Pseudomonadota</taxon>
        <taxon>Alphaproteobacteria</taxon>
        <taxon>Hyphomicrobiales</taxon>
        <taxon>Brucellaceae</taxon>
        <taxon>Brucella/Ochrobactrum group</taxon>
        <taxon>Brucella</taxon>
    </lineage>
</organism>
<evidence type="ECO:0000313" key="7">
    <source>
        <dbReference type="EMBL" id="NNV19336.1"/>
    </source>
</evidence>
<keyword evidence="5 7" id="KW-0067">ATP-binding</keyword>
<dbReference type="PANTHER" id="PTHR43553">
    <property type="entry name" value="HEAVY METAL TRANSPORTER"/>
    <property type="match status" value="1"/>
</dbReference>
<keyword evidence="4" id="KW-0547">Nucleotide-binding</keyword>
<evidence type="ECO:0000259" key="6">
    <source>
        <dbReference type="PROSITE" id="PS50893"/>
    </source>
</evidence>
<feature type="domain" description="ABC transporter" evidence="6">
    <location>
        <begin position="18"/>
        <end position="245"/>
    </location>
</feature>
<evidence type="ECO:0000256" key="2">
    <source>
        <dbReference type="ARBA" id="ARBA00005417"/>
    </source>
</evidence>
<dbReference type="InterPro" id="IPR003593">
    <property type="entry name" value="AAA+_ATPase"/>
</dbReference>
<evidence type="ECO:0000313" key="8">
    <source>
        <dbReference type="Proteomes" id="UP000526233"/>
    </source>
</evidence>
<dbReference type="SMART" id="SM00382">
    <property type="entry name" value="AAA"/>
    <property type="match status" value="1"/>
</dbReference>
<protein>
    <submittedName>
        <fullName evidence="7">Energy-coupling factor ABC transporter ATP-binding protein</fullName>
    </submittedName>
</protein>
<dbReference type="SUPFAM" id="SSF52540">
    <property type="entry name" value="P-loop containing nucleoside triphosphate hydrolases"/>
    <property type="match status" value="1"/>
</dbReference>
<dbReference type="PANTHER" id="PTHR43553:SF24">
    <property type="entry name" value="ENERGY-COUPLING FACTOR TRANSPORTER ATP-BINDING PROTEIN ECFA1"/>
    <property type="match status" value="1"/>
</dbReference>
<dbReference type="InterPro" id="IPR027417">
    <property type="entry name" value="P-loop_NTPase"/>
</dbReference>
<dbReference type="InterPro" id="IPR015856">
    <property type="entry name" value="ABC_transpr_CbiO/EcfA_su"/>
</dbReference>
<dbReference type="PROSITE" id="PS50893">
    <property type="entry name" value="ABC_TRANSPORTER_2"/>
    <property type="match status" value="1"/>
</dbReference>
<dbReference type="AlphaFoldDB" id="A0A7Y3T285"/>
<name>A0A7Y3T285_9HYPH</name>
<evidence type="ECO:0000256" key="4">
    <source>
        <dbReference type="ARBA" id="ARBA00022741"/>
    </source>
</evidence>